<proteinExistence type="inferred from homology"/>
<protein>
    <recommendedName>
        <fullName evidence="9">G protein-coupled receptor</fullName>
    </recommendedName>
</protein>
<organism evidence="7 8">
    <name type="scientific">Mesorhabditis spiculigera</name>
    <dbReference type="NCBI Taxonomy" id="96644"/>
    <lineage>
        <taxon>Eukaryota</taxon>
        <taxon>Metazoa</taxon>
        <taxon>Ecdysozoa</taxon>
        <taxon>Nematoda</taxon>
        <taxon>Chromadorea</taxon>
        <taxon>Rhabditida</taxon>
        <taxon>Rhabditina</taxon>
        <taxon>Rhabditomorpha</taxon>
        <taxon>Rhabditoidea</taxon>
        <taxon>Rhabditidae</taxon>
        <taxon>Mesorhabditinae</taxon>
        <taxon>Mesorhabditis</taxon>
    </lineage>
</organism>
<feature type="transmembrane region" description="Helical" evidence="6">
    <location>
        <begin position="62"/>
        <end position="84"/>
    </location>
</feature>
<feature type="transmembrane region" description="Helical" evidence="6">
    <location>
        <begin position="104"/>
        <end position="125"/>
    </location>
</feature>
<feature type="non-terminal residue" evidence="7">
    <location>
        <position position="1"/>
    </location>
</feature>
<evidence type="ECO:0000256" key="3">
    <source>
        <dbReference type="ARBA" id="ARBA00022989"/>
    </source>
</evidence>
<feature type="transmembrane region" description="Helical" evidence="6">
    <location>
        <begin position="20"/>
        <end position="42"/>
    </location>
</feature>
<evidence type="ECO:0000256" key="6">
    <source>
        <dbReference type="SAM" id="Phobius"/>
    </source>
</evidence>
<comment type="subcellular location">
    <subcellularLocation>
        <location evidence="1">Membrane</location>
        <topology evidence="1">Multi-pass membrane protein</topology>
    </subcellularLocation>
</comment>
<feature type="transmembrane region" description="Helical" evidence="6">
    <location>
        <begin position="161"/>
        <end position="176"/>
    </location>
</feature>
<evidence type="ECO:0000256" key="4">
    <source>
        <dbReference type="ARBA" id="ARBA00023136"/>
    </source>
</evidence>
<dbReference type="Gene3D" id="1.20.1070.10">
    <property type="entry name" value="Rhodopsin 7-helix transmembrane proteins"/>
    <property type="match status" value="1"/>
</dbReference>
<keyword evidence="3 6" id="KW-1133">Transmembrane helix</keyword>
<dbReference type="InterPro" id="IPR019408">
    <property type="entry name" value="7TM_GPCR_serpentine_rcpt_Srab"/>
</dbReference>
<keyword evidence="4 6" id="KW-0472">Membrane</keyword>
<evidence type="ECO:0008006" key="9">
    <source>
        <dbReference type="Google" id="ProtNLM"/>
    </source>
</evidence>
<dbReference type="PANTHER" id="PTHR31357:SF5">
    <property type="entry name" value="SERPENTINE RECEPTOR CLASS ALPHA-1-RELATED"/>
    <property type="match status" value="1"/>
</dbReference>
<keyword evidence="2 6" id="KW-0812">Transmembrane</keyword>
<dbReference type="AlphaFoldDB" id="A0AA36FNI7"/>
<dbReference type="Pfam" id="PF10292">
    <property type="entry name" value="7TM_GPCR_Srab"/>
    <property type="match status" value="1"/>
</dbReference>
<comment type="similarity">
    <text evidence="5">Belongs to the nematode receptor-like protein sra family.</text>
</comment>
<keyword evidence="8" id="KW-1185">Reference proteome</keyword>
<dbReference type="Proteomes" id="UP001177023">
    <property type="component" value="Unassembled WGS sequence"/>
</dbReference>
<gene>
    <name evidence="7" type="ORF">MSPICULIGERA_LOCUS650</name>
</gene>
<feature type="transmembrane region" description="Helical" evidence="6">
    <location>
        <begin position="206"/>
        <end position="232"/>
    </location>
</feature>
<evidence type="ECO:0000256" key="2">
    <source>
        <dbReference type="ARBA" id="ARBA00022692"/>
    </source>
</evidence>
<evidence type="ECO:0000256" key="1">
    <source>
        <dbReference type="ARBA" id="ARBA00004141"/>
    </source>
</evidence>
<dbReference type="PANTHER" id="PTHR31357">
    <property type="entry name" value="SERPENTINE RECEPTOR CLASS ALPHA-10"/>
    <property type="match status" value="1"/>
</dbReference>
<evidence type="ECO:0000313" key="8">
    <source>
        <dbReference type="Proteomes" id="UP001177023"/>
    </source>
</evidence>
<dbReference type="InterPro" id="IPR051080">
    <property type="entry name" value="Nematode_rcpt-like_serp_alpha"/>
</dbReference>
<reference evidence="7" key="1">
    <citation type="submission" date="2023-06" db="EMBL/GenBank/DDBJ databases">
        <authorList>
            <person name="Delattre M."/>
        </authorList>
    </citation>
    <scope>NUCLEOTIDE SEQUENCE</scope>
    <source>
        <strain evidence="7">AF72</strain>
    </source>
</reference>
<sequence>MDNCSLALSVTQHLHIHLQILLLNVVVGMLFRTAFTTLRASLRLAVLARSTTPCDFMEEYSFCMAISSITLPAVKVVSFSYILITAERSIALFYAKSYETQRRIPIVLIVVALTWYGLPEAVSGAWRGFFRGDSGQLLPYCASTTVGAITMWTIVEWTVPVNILSASALLVLHVLLRRKTKLSLLSTPVLSSRYELRSSLKSLRFLLPNVALCCAISVFMQITTVLMIFVPINSLHDYALFKTYSALIFPLQYLSFPIICLWRNEELRPYFLQNHPTAASIVAAEKMDPKNAMDHIQNVWEMHSIKRIP</sequence>
<dbReference type="GO" id="GO:0004984">
    <property type="term" value="F:olfactory receptor activity"/>
    <property type="evidence" value="ECO:0007669"/>
    <property type="project" value="TreeGrafter"/>
</dbReference>
<name>A0AA36FNI7_9BILA</name>
<evidence type="ECO:0000313" key="7">
    <source>
        <dbReference type="EMBL" id="CAJ0557903.1"/>
    </source>
</evidence>
<accession>A0AA36FNI7</accession>
<feature type="transmembrane region" description="Helical" evidence="6">
    <location>
        <begin position="244"/>
        <end position="262"/>
    </location>
</feature>
<evidence type="ECO:0000256" key="5">
    <source>
        <dbReference type="ARBA" id="ARBA00037994"/>
    </source>
</evidence>
<dbReference type="EMBL" id="CATQJA010000153">
    <property type="protein sequence ID" value="CAJ0557903.1"/>
    <property type="molecule type" value="Genomic_DNA"/>
</dbReference>
<dbReference type="GO" id="GO:0016020">
    <property type="term" value="C:membrane"/>
    <property type="evidence" value="ECO:0007669"/>
    <property type="project" value="UniProtKB-SubCell"/>
</dbReference>
<comment type="caution">
    <text evidence="7">The sequence shown here is derived from an EMBL/GenBank/DDBJ whole genome shotgun (WGS) entry which is preliminary data.</text>
</comment>